<dbReference type="EMBL" id="LWDD02002917">
    <property type="protein sequence ID" value="KAE8238717.1"/>
    <property type="molecule type" value="Genomic_DNA"/>
</dbReference>
<evidence type="ECO:0000256" key="4">
    <source>
        <dbReference type="PROSITE-ProRule" id="PRU00108"/>
    </source>
</evidence>
<dbReference type="PROSITE" id="PS50071">
    <property type="entry name" value="HOMEOBOX_2"/>
    <property type="match status" value="2"/>
</dbReference>
<comment type="caution">
    <text evidence="8">The sequence shown here is derived from an EMBL/GenBank/DDBJ whole genome shotgun (WGS) entry which is preliminary data.</text>
</comment>
<dbReference type="Pfam" id="PF00046">
    <property type="entry name" value="Homeodomain"/>
    <property type="match status" value="2"/>
</dbReference>
<evidence type="ECO:0000256" key="6">
    <source>
        <dbReference type="SAM" id="MobiDB-lite"/>
    </source>
</evidence>
<reference evidence="8" key="1">
    <citation type="submission" date="2016-04" db="EMBL/GenBank/DDBJ databases">
        <authorList>
            <person name="Nguyen H.D."/>
            <person name="Kesanakurti P."/>
            <person name="Cullis J."/>
            <person name="Levesque C.A."/>
            <person name="Hambleton S."/>
        </authorList>
    </citation>
    <scope>NUCLEOTIDE SEQUENCE</scope>
    <source>
        <strain evidence="8">DAOMC 238032</strain>
    </source>
</reference>
<feature type="region of interest" description="Disordered" evidence="6">
    <location>
        <begin position="121"/>
        <end position="153"/>
    </location>
</feature>
<feature type="compositionally biased region" description="Acidic residues" evidence="6">
    <location>
        <begin position="266"/>
        <end position="289"/>
    </location>
</feature>
<evidence type="ECO:0000256" key="1">
    <source>
        <dbReference type="ARBA" id="ARBA00004123"/>
    </source>
</evidence>
<sequence length="369" mass="40527">MESFESATAQTLREISRHCDFLIKTFSATHRPSTPPTLDRPFADINLRDYISVKCSECSEALRRLRLSQYMGTELFGIYVRSVETFAAKASQMALAAYVPAGSSGTTSEIVVQEGLEVAVSNSPAEDDDGDDPDDGTSSDDEEAAGVGDAQRHTPHTVAILERVFERTSSITHAEKNRIANAIGLTPRQVTVWFCNRRYRHNPSDAAPTPATKFESSKKRVLAPHQAGDDTEEDVKSDGENVEELLLTTIQEGKKRLELDVSESAGVEDDDNDDDQDSGTFSSDDDAAETADARERPSEVVALLDRALERNMNITQAEMNHIAKLINLTPQQVTVWFQKCRDHLKLSDGARIPATQPESSKGRGLASQN</sequence>
<organism evidence="8 9">
    <name type="scientific">Tilletia caries</name>
    <name type="common">wheat bunt fungus</name>
    <dbReference type="NCBI Taxonomy" id="13290"/>
    <lineage>
        <taxon>Eukaryota</taxon>
        <taxon>Fungi</taxon>
        <taxon>Dikarya</taxon>
        <taxon>Basidiomycota</taxon>
        <taxon>Ustilaginomycotina</taxon>
        <taxon>Exobasidiomycetes</taxon>
        <taxon>Tilletiales</taxon>
        <taxon>Tilletiaceae</taxon>
        <taxon>Tilletia</taxon>
    </lineage>
</organism>
<feature type="domain" description="Homeobox" evidence="7">
    <location>
        <begin position="154"/>
        <end position="204"/>
    </location>
</feature>
<keyword evidence="4 5" id="KW-0539">Nucleus</keyword>
<dbReference type="SUPFAM" id="SSF46689">
    <property type="entry name" value="Homeodomain-like"/>
    <property type="match status" value="2"/>
</dbReference>
<feature type="DNA-binding region" description="Homeobox" evidence="4">
    <location>
        <begin position="156"/>
        <end position="205"/>
    </location>
</feature>
<name>A0A8T8SFV7_9BASI</name>
<evidence type="ECO:0000256" key="2">
    <source>
        <dbReference type="ARBA" id="ARBA00023015"/>
    </source>
</evidence>
<keyword evidence="3" id="KW-0804">Transcription</keyword>
<keyword evidence="4 5" id="KW-0238">DNA-binding</keyword>
<evidence type="ECO:0000259" key="7">
    <source>
        <dbReference type="PROSITE" id="PS50071"/>
    </source>
</evidence>
<evidence type="ECO:0000256" key="3">
    <source>
        <dbReference type="ARBA" id="ARBA00023163"/>
    </source>
</evidence>
<keyword evidence="2" id="KW-0805">Transcription regulation</keyword>
<proteinExistence type="predicted"/>
<keyword evidence="4 5" id="KW-0371">Homeobox</keyword>
<comment type="subcellular location">
    <subcellularLocation>
        <location evidence="1 4 5">Nucleus</location>
    </subcellularLocation>
</comment>
<feature type="DNA-binding region" description="Homeobox" evidence="4">
    <location>
        <begin position="306"/>
        <end position="348"/>
    </location>
</feature>
<feature type="domain" description="Homeobox" evidence="7">
    <location>
        <begin position="304"/>
        <end position="347"/>
    </location>
</feature>
<dbReference type="PANTHER" id="PTHR45714">
    <property type="entry name" value="HOMEOBOX-LEUCINE ZIPPER PROTEIN HAT14"/>
    <property type="match status" value="1"/>
</dbReference>
<evidence type="ECO:0000313" key="8">
    <source>
        <dbReference type="EMBL" id="KAE8238717.1"/>
    </source>
</evidence>
<feature type="region of interest" description="Disordered" evidence="6">
    <location>
        <begin position="200"/>
        <end position="240"/>
    </location>
</feature>
<dbReference type="InterPro" id="IPR001356">
    <property type="entry name" value="HD"/>
</dbReference>
<dbReference type="SMART" id="SM00389">
    <property type="entry name" value="HOX"/>
    <property type="match status" value="2"/>
</dbReference>
<evidence type="ECO:0000313" key="9">
    <source>
        <dbReference type="Proteomes" id="UP000077671"/>
    </source>
</evidence>
<feature type="region of interest" description="Disordered" evidence="6">
    <location>
        <begin position="348"/>
        <end position="369"/>
    </location>
</feature>
<dbReference type="Proteomes" id="UP000077671">
    <property type="component" value="Unassembled WGS sequence"/>
</dbReference>
<dbReference type="CDD" id="cd00086">
    <property type="entry name" value="homeodomain"/>
    <property type="match status" value="2"/>
</dbReference>
<evidence type="ECO:0000256" key="5">
    <source>
        <dbReference type="RuleBase" id="RU000682"/>
    </source>
</evidence>
<feature type="compositionally biased region" description="Acidic residues" evidence="6">
    <location>
        <begin position="125"/>
        <end position="144"/>
    </location>
</feature>
<dbReference type="GO" id="GO:0003677">
    <property type="term" value="F:DNA binding"/>
    <property type="evidence" value="ECO:0007669"/>
    <property type="project" value="UniProtKB-UniRule"/>
</dbReference>
<dbReference type="InterPro" id="IPR009057">
    <property type="entry name" value="Homeodomain-like_sf"/>
</dbReference>
<protein>
    <recommendedName>
        <fullName evidence="7">Homeobox domain-containing protein</fullName>
    </recommendedName>
</protein>
<gene>
    <name evidence="8" type="ORF">A4X03_0g8790</name>
</gene>
<dbReference type="InterPro" id="IPR050762">
    <property type="entry name" value="HD-ZIP_Homeobox_LZ_Class_II"/>
</dbReference>
<dbReference type="Gene3D" id="1.10.10.60">
    <property type="entry name" value="Homeodomain-like"/>
    <property type="match status" value="2"/>
</dbReference>
<reference evidence="8" key="2">
    <citation type="journal article" date="2019" name="IMA Fungus">
        <title>Genome sequencing and comparison of five Tilletia species to identify candidate genes for the detection of regulated species infecting wheat.</title>
        <authorList>
            <person name="Nguyen H.D.T."/>
            <person name="Sultana T."/>
            <person name="Kesanakurti P."/>
            <person name="Hambleton S."/>
        </authorList>
    </citation>
    <scope>NUCLEOTIDE SEQUENCE</scope>
    <source>
        <strain evidence="8">DAOMC 238032</strain>
    </source>
</reference>
<dbReference type="AlphaFoldDB" id="A0A8T8SFV7"/>
<dbReference type="GO" id="GO:0005634">
    <property type="term" value="C:nucleus"/>
    <property type="evidence" value="ECO:0007669"/>
    <property type="project" value="UniProtKB-SubCell"/>
</dbReference>
<dbReference type="PANTHER" id="PTHR45714:SF34">
    <property type="entry name" value="HOMEOBOX-LEUCINE ZIPPER PROTEIN HAT9"/>
    <property type="match status" value="1"/>
</dbReference>
<feature type="region of interest" description="Disordered" evidence="6">
    <location>
        <begin position="262"/>
        <end position="298"/>
    </location>
</feature>
<accession>A0A8T8SFV7</accession>